<dbReference type="Proteomes" id="UP000279029">
    <property type="component" value="Chromosome"/>
</dbReference>
<name>A0A3P7P192_9FIRM</name>
<keyword evidence="2" id="KW-1185">Reference proteome</keyword>
<dbReference type="EMBL" id="LR130778">
    <property type="protein sequence ID" value="VDN49144.1"/>
    <property type="molecule type" value="Genomic_DNA"/>
</dbReference>
<dbReference type="KEGG" id="cbar:PATL70BA_3221"/>
<dbReference type="AlphaFoldDB" id="A0A3P7P192"/>
<protein>
    <submittedName>
        <fullName evidence="1">Uncharacterized protein</fullName>
    </submittedName>
</protein>
<proteinExistence type="predicted"/>
<evidence type="ECO:0000313" key="2">
    <source>
        <dbReference type="Proteomes" id="UP000279029"/>
    </source>
</evidence>
<accession>A0A3P7P192</accession>
<evidence type="ECO:0000313" key="1">
    <source>
        <dbReference type="EMBL" id="VDN49144.1"/>
    </source>
</evidence>
<organism evidence="1 2">
    <name type="scientific">Petrocella atlantisensis</name>
    <dbReference type="NCBI Taxonomy" id="2173034"/>
    <lineage>
        <taxon>Bacteria</taxon>
        <taxon>Bacillati</taxon>
        <taxon>Bacillota</taxon>
        <taxon>Clostridia</taxon>
        <taxon>Lachnospirales</taxon>
        <taxon>Vallitaleaceae</taxon>
        <taxon>Petrocella</taxon>
    </lineage>
</organism>
<gene>
    <name evidence="1" type="ORF">PATL70BA_3221</name>
</gene>
<sequence>MTMPKRLQAELMVVSLRTPNAWLTRLAVYIIGNALLCEGPNR</sequence>
<reference evidence="1 2" key="1">
    <citation type="submission" date="2018-09" db="EMBL/GenBank/DDBJ databases">
        <authorList>
            <person name="Postec A."/>
        </authorList>
    </citation>
    <scope>NUCLEOTIDE SEQUENCE [LARGE SCALE GENOMIC DNA]</scope>
    <source>
        <strain evidence="1">70B-A</strain>
    </source>
</reference>